<protein>
    <recommendedName>
        <fullName evidence="2">SWIM-type domain-containing protein</fullName>
    </recommendedName>
</protein>
<name>A0A1F6D5B2_HANXR</name>
<evidence type="ECO:0000313" key="4">
    <source>
        <dbReference type="Proteomes" id="UP000178606"/>
    </source>
</evidence>
<gene>
    <name evidence="3" type="ORF">A3F84_08395</name>
</gene>
<accession>A0A1F6D5B2</accession>
<organism evidence="3 4">
    <name type="scientific">Handelsmanbacteria sp. (strain RIFCSPLOWO2_12_FULL_64_10)</name>
    <dbReference type="NCBI Taxonomy" id="1817868"/>
    <lineage>
        <taxon>Bacteria</taxon>
        <taxon>Candidatus Handelsmaniibacteriota</taxon>
    </lineage>
</organism>
<dbReference type="EMBL" id="MFKF01000024">
    <property type="protein sequence ID" value="OGG56633.1"/>
    <property type="molecule type" value="Genomic_DNA"/>
</dbReference>
<evidence type="ECO:0000313" key="3">
    <source>
        <dbReference type="EMBL" id="OGG56633.1"/>
    </source>
</evidence>
<dbReference type="PROSITE" id="PS50966">
    <property type="entry name" value="ZF_SWIM"/>
    <property type="match status" value="1"/>
</dbReference>
<evidence type="ECO:0000256" key="1">
    <source>
        <dbReference type="PROSITE-ProRule" id="PRU00325"/>
    </source>
</evidence>
<reference evidence="3 4" key="1">
    <citation type="journal article" date="2016" name="Nat. Commun.">
        <title>Thousands of microbial genomes shed light on interconnected biogeochemical processes in an aquifer system.</title>
        <authorList>
            <person name="Anantharaman K."/>
            <person name="Brown C.T."/>
            <person name="Hug L.A."/>
            <person name="Sharon I."/>
            <person name="Castelle C.J."/>
            <person name="Probst A.J."/>
            <person name="Thomas B.C."/>
            <person name="Singh A."/>
            <person name="Wilkins M.J."/>
            <person name="Karaoz U."/>
            <person name="Brodie E.L."/>
            <person name="Williams K.H."/>
            <person name="Hubbard S.S."/>
            <person name="Banfield J.F."/>
        </authorList>
    </citation>
    <scope>NUCLEOTIDE SEQUENCE [LARGE SCALE GENOMIC DNA]</scope>
    <source>
        <strain evidence="4">RIFCSPLOWO2_12_FULL_64_10</strain>
    </source>
</reference>
<dbReference type="AlphaFoldDB" id="A0A1F6D5B2"/>
<sequence>MSTFRIDAPGYTLTHLSPGTWRISSPSGRAYTVHPEAGTCTCPDAQARGHRRACKHLRGLWALLKLMPALGEEALDRAA</sequence>
<feature type="domain" description="SWIM-type" evidence="2">
    <location>
        <begin position="31"/>
        <end position="65"/>
    </location>
</feature>
<dbReference type="GO" id="GO:0008270">
    <property type="term" value="F:zinc ion binding"/>
    <property type="evidence" value="ECO:0007669"/>
    <property type="project" value="UniProtKB-KW"/>
</dbReference>
<comment type="caution">
    <text evidence="3">The sequence shown here is derived from an EMBL/GenBank/DDBJ whole genome shotgun (WGS) entry which is preliminary data.</text>
</comment>
<keyword evidence="1" id="KW-0863">Zinc-finger</keyword>
<dbReference type="InterPro" id="IPR007527">
    <property type="entry name" value="Znf_SWIM"/>
</dbReference>
<keyword evidence="1" id="KW-0862">Zinc</keyword>
<dbReference type="Proteomes" id="UP000178606">
    <property type="component" value="Unassembled WGS sequence"/>
</dbReference>
<evidence type="ECO:0000259" key="2">
    <source>
        <dbReference type="PROSITE" id="PS50966"/>
    </source>
</evidence>
<keyword evidence="1" id="KW-0479">Metal-binding</keyword>
<proteinExistence type="predicted"/>